<dbReference type="EMBL" id="MU167228">
    <property type="protein sequence ID" value="KAG0149402.1"/>
    <property type="molecule type" value="Genomic_DNA"/>
</dbReference>
<keyword evidence="3" id="KW-1185">Reference proteome</keyword>
<feature type="region of interest" description="Disordered" evidence="1">
    <location>
        <begin position="239"/>
        <end position="259"/>
    </location>
</feature>
<organism evidence="2 3">
    <name type="scientific">Cronartium quercuum f. sp. fusiforme G11</name>
    <dbReference type="NCBI Taxonomy" id="708437"/>
    <lineage>
        <taxon>Eukaryota</taxon>
        <taxon>Fungi</taxon>
        <taxon>Dikarya</taxon>
        <taxon>Basidiomycota</taxon>
        <taxon>Pucciniomycotina</taxon>
        <taxon>Pucciniomycetes</taxon>
        <taxon>Pucciniales</taxon>
        <taxon>Coleosporiaceae</taxon>
        <taxon>Cronartium</taxon>
    </lineage>
</organism>
<sequence length="259" mass="29408">MHTLPRSLKRRAAFITVDPTTHQPTTYYPTGLIQTDEMDDQRSSLNSNSQEIQIPEPFHSPAFPTTPSDALYSNSSSPNQDQFDGHHQGSRSKDGLDRCDSEGELDGALNALDSAMKEVSMGYNMVQEEDEDYEISMMNQRFEYVADVFNRQLDNNSMEEGGKDLPNSQVMDDDTQSQVNKGSPSIETTEQDSKLLKDIIINDNNTTFNNTVVNDDDDDDRTSDSKKFKTFEKRSLKRRRRDIPYDITGPLYKSKSFST</sequence>
<evidence type="ECO:0000313" key="3">
    <source>
        <dbReference type="Proteomes" id="UP000886653"/>
    </source>
</evidence>
<evidence type="ECO:0000256" key="1">
    <source>
        <dbReference type="SAM" id="MobiDB-lite"/>
    </source>
</evidence>
<feature type="region of interest" description="Disordered" evidence="1">
    <location>
        <begin position="155"/>
        <end position="190"/>
    </location>
</feature>
<name>A0A9P6NSA1_9BASI</name>
<feature type="region of interest" description="Disordered" evidence="1">
    <location>
        <begin position="206"/>
        <end position="226"/>
    </location>
</feature>
<comment type="caution">
    <text evidence="2">The sequence shown here is derived from an EMBL/GenBank/DDBJ whole genome shotgun (WGS) entry which is preliminary data.</text>
</comment>
<reference evidence="2" key="1">
    <citation type="submission" date="2013-11" db="EMBL/GenBank/DDBJ databases">
        <title>Genome sequence of the fusiform rust pathogen reveals effectors for host alternation and coevolution with pine.</title>
        <authorList>
            <consortium name="DOE Joint Genome Institute"/>
            <person name="Smith K."/>
            <person name="Pendleton A."/>
            <person name="Kubisiak T."/>
            <person name="Anderson C."/>
            <person name="Salamov A."/>
            <person name="Aerts A."/>
            <person name="Riley R."/>
            <person name="Clum A."/>
            <person name="Lindquist E."/>
            <person name="Ence D."/>
            <person name="Campbell M."/>
            <person name="Kronenberg Z."/>
            <person name="Feau N."/>
            <person name="Dhillon B."/>
            <person name="Hamelin R."/>
            <person name="Burleigh J."/>
            <person name="Smith J."/>
            <person name="Yandell M."/>
            <person name="Nelson C."/>
            <person name="Grigoriev I."/>
            <person name="Davis J."/>
        </authorList>
    </citation>
    <scope>NUCLEOTIDE SEQUENCE</scope>
    <source>
        <strain evidence="2">G11</strain>
    </source>
</reference>
<feature type="compositionally biased region" description="Basic and acidic residues" evidence="1">
    <location>
        <begin position="83"/>
        <end position="101"/>
    </location>
</feature>
<feature type="region of interest" description="Disordered" evidence="1">
    <location>
        <begin position="54"/>
        <end position="104"/>
    </location>
</feature>
<evidence type="ECO:0000313" key="2">
    <source>
        <dbReference type="EMBL" id="KAG0149402.1"/>
    </source>
</evidence>
<feature type="compositionally biased region" description="Polar residues" evidence="1">
    <location>
        <begin position="63"/>
        <end position="82"/>
    </location>
</feature>
<dbReference type="AlphaFoldDB" id="A0A9P6NSA1"/>
<gene>
    <name evidence="2" type="ORF">CROQUDRAFT_105107</name>
</gene>
<protein>
    <submittedName>
        <fullName evidence="2">Uncharacterized protein</fullName>
    </submittedName>
</protein>
<feature type="compositionally biased region" description="Polar residues" evidence="1">
    <location>
        <begin position="166"/>
        <end position="188"/>
    </location>
</feature>
<proteinExistence type="predicted"/>
<accession>A0A9P6NSA1</accession>
<dbReference type="Proteomes" id="UP000886653">
    <property type="component" value="Unassembled WGS sequence"/>
</dbReference>